<sequence>IEINPNYANAYHNRGVARSDLGDKQSAIADYNKAIEINPNYAYAYYGRGNVRAALGYTKDAIADFEKAAELLKKDGNEYWYQNALKRLKELKAK</sequence>
<dbReference type="SUPFAM" id="SSF48452">
    <property type="entry name" value="TPR-like"/>
    <property type="match status" value="1"/>
</dbReference>
<reference evidence="4" key="1">
    <citation type="submission" date="2022-06" db="EMBL/GenBank/DDBJ databases">
        <title>New cyanobacteria of genus Symplocastrum in benthos of Lake Baikal.</title>
        <authorList>
            <person name="Sorokovikova E."/>
            <person name="Tikhonova I."/>
            <person name="Krasnopeev A."/>
            <person name="Evseev P."/>
            <person name="Gladkikh A."/>
            <person name="Belykh O."/>
        </authorList>
    </citation>
    <scope>NUCLEOTIDE SEQUENCE</scope>
    <source>
        <strain evidence="4">BBK-W-15</strain>
    </source>
</reference>
<proteinExistence type="predicted"/>
<evidence type="ECO:0000256" key="1">
    <source>
        <dbReference type="ARBA" id="ARBA00022737"/>
    </source>
</evidence>
<name>A0AAE3KMA8_9CYAN</name>
<keyword evidence="2 3" id="KW-0802">TPR repeat</keyword>
<dbReference type="PROSITE" id="PS50293">
    <property type="entry name" value="TPR_REGION"/>
    <property type="match status" value="1"/>
</dbReference>
<dbReference type="SMART" id="SM00028">
    <property type="entry name" value="TPR"/>
    <property type="match status" value="2"/>
</dbReference>
<keyword evidence="5" id="KW-1185">Reference proteome</keyword>
<evidence type="ECO:0000256" key="2">
    <source>
        <dbReference type="ARBA" id="ARBA00022803"/>
    </source>
</evidence>
<evidence type="ECO:0000313" key="4">
    <source>
        <dbReference type="EMBL" id="MCP2727468.1"/>
    </source>
</evidence>
<feature type="repeat" description="TPR" evidence="3">
    <location>
        <begin position="42"/>
        <end position="75"/>
    </location>
</feature>
<dbReference type="InterPro" id="IPR050498">
    <property type="entry name" value="Ycf3"/>
</dbReference>
<keyword evidence="1" id="KW-0677">Repeat</keyword>
<dbReference type="PROSITE" id="PS50005">
    <property type="entry name" value="TPR"/>
    <property type="match status" value="2"/>
</dbReference>
<dbReference type="Pfam" id="PF13181">
    <property type="entry name" value="TPR_8"/>
    <property type="match status" value="1"/>
</dbReference>
<dbReference type="PANTHER" id="PTHR44858:SF1">
    <property type="entry name" value="UDP-N-ACETYLGLUCOSAMINE--PEPTIDE N-ACETYLGLUCOSAMINYLTRANSFERASE SPINDLY-RELATED"/>
    <property type="match status" value="1"/>
</dbReference>
<dbReference type="InterPro" id="IPR011990">
    <property type="entry name" value="TPR-like_helical_dom_sf"/>
</dbReference>
<comment type="caution">
    <text evidence="4">The sequence shown here is derived from an EMBL/GenBank/DDBJ whole genome shotgun (WGS) entry which is preliminary data.</text>
</comment>
<dbReference type="EMBL" id="JAMZMM010000015">
    <property type="protein sequence ID" value="MCP2727468.1"/>
    <property type="molecule type" value="Genomic_DNA"/>
</dbReference>
<evidence type="ECO:0000256" key="3">
    <source>
        <dbReference type="PROSITE-ProRule" id="PRU00339"/>
    </source>
</evidence>
<dbReference type="Pfam" id="PF00515">
    <property type="entry name" value="TPR_1"/>
    <property type="match status" value="1"/>
</dbReference>
<dbReference type="PANTHER" id="PTHR44858">
    <property type="entry name" value="TETRATRICOPEPTIDE REPEAT PROTEIN 6"/>
    <property type="match status" value="1"/>
</dbReference>
<gene>
    <name evidence="4" type="ORF">NJ959_03140</name>
</gene>
<protein>
    <submittedName>
        <fullName evidence="4">Tetratricopeptide repeat protein</fullName>
    </submittedName>
</protein>
<organism evidence="4 5">
    <name type="scientific">Limnofasciculus baicalensis BBK-W-15</name>
    <dbReference type="NCBI Taxonomy" id="2699891"/>
    <lineage>
        <taxon>Bacteria</taxon>
        <taxon>Bacillati</taxon>
        <taxon>Cyanobacteriota</taxon>
        <taxon>Cyanophyceae</taxon>
        <taxon>Coleofasciculales</taxon>
        <taxon>Coleofasciculaceae</taxon>
        <taxon>Limnofasciculus</taxon>
        <taxon>Limnofasciculus baicalensis</taxon>
    </lineage>
</organism>
<dbReference type="AlphaFoldDB" id="A0AAE3KMA8"/>
<feature type="repeat" description="TPR" evidence="3">
    <location>
        <begin position="8"/>
        <end position="41"/>
    </location>
</feature>
<dbReference type="RefSeq" id="WP_254010283.1">
    <property type="nucleotide sequence ID" value="NZ_JAMZMM010000015.1"/>
</dbReference>
<dbReference type="Gene3D" id="1.25.40.10">
    <property type="entry name" value="Tetratricopeptide repeat domain"/>
    <property type="match status" value="1"/>
</dbReference>
<evidence type="ECO:0000313" key="5">
    <source>
        <dbReference type="Proteomes" id="UP001204953"/>
    </source>
</evidence>
<accession>A0AAE3KMA8</accession>
<dbReference type="InterPro" id="IPR019734">
    <property type="entry name" value="TPR_rpt"/>
</dbReference>
<feature type="non-terminal residue" evidence="4">
    <location>
        <position position="1"/>
    </location>
</feature>
<dbReference type="Proteomes" id="UP001204953">
    <property type="component" value="Unassembled WGS sequence"/>
</dbReference>